<evidence type="ECO:0000256" key="3">
    <source>
        <dbReference type="ARBA" id="ARBA00023015"/>
    </source>
</evidence>
<keyword evidence="1" id="KW-0645">Protease</keyword>
<dbReference type="InterPro" id="IPR036286">
    <property type="entry name" value="LexA/Signal_pep-like_sf"/>
</dbReference>
<evidence type="ECO:0000256" key="2">
    <source>
        <dbReference type="ARBA" id="ARBA00022801"/>
    </source>
</evidence>
<proteinExistence type="predicted"/>
<dbReference type="GO" id="GO:0016020">
    <property type="term" value="C:membrane"/>
    <property type="evidence" value="ECO:0007669"/>
    <property type="project" value="InterPro"/>
</dbReference>
<evidence type="ECO:0000313" key="8">
    <source>
        <dbReference type="EMBL" id="MDH5923601.1"/>
    </source>
</evidence>
<keyword evidence="4" id="KW-0238">DNA-binding</keyword>
<dbReference type="InterPro" id="IPR015927">
    <property type="entry name" value="Peptidase_S24_S26A/B/C"/>
</dbReference>
<dbReference type="GO" id="GO:0006508">
    <property type="term" value="P:proteolysis"/>
    <property type="evidence" value="ECO:0007669"/>
    <property type="project" value="UniProtKB-KW"/>
</dbReference>
<dbReference type="GO" id="GO:0004252">
    <property type="term" value="F:serine-type endopeptidase activity"/>
    <property type="evidence" value="ECO:0007669"/>
    <property type="project" value="InterPro"/>
</dbReference>
<dbReference type="GO" id="GO:0045892">
    <property type="term" value="P:negative regulation of DNA-templated transcription"/>
    <property type="evidence" value="ECO:0007669"/>
    <property type="project" value="InterPro"/>
</dbReference>
<evidence type="ECO:0000259" key="7">
    <source>
        <dbReference type="Pfam" id="PF07022"/>
    </source>
</evidence>
<dbReference type="AlphaFoldDB" id="A0A2N7KYN6"/>
<dbReference type="InterPro" id="IPR010744">
    <property type="entry name" value="Phage_CI_N"/>
</dbReference>
<dbReference type="InterPro" id="IPR010982">
    <property type="entry name" value="Lambda_DNA-bd_dom_sf"/>
</dbReference>
<dbReference type="InterPro" id="IPR019756">
    <property type="entry name" value="Pept_S26A_signal_pept_1_Ser-AS"/>
</dbReference>
<keyword evidence="3" id="KW-0805">Transcription regulation</keyword>
<keyword evidence="2" id="KW-0378">Hydrolase</keyword>
<dbReference type="GO" id="GO:0003677">
    <property type="term" value="F:DNA binding"/>
    <property type="evidence" value="ECO:0007669"/>
    <property type="project" value="UniProtKB-KW"/>
</dbReference>
<keyword evidence="5" id="KW-0804">Transcription</keyword>
<evidence type="ECO:0000259" key="6">
    <source>
        <dbReference type="Pfam" id="PF00717"/>
    </source>
</evidence>
<feature type="domain" description="Peptidase S24/S26A/S26B/S26C" evidence="6">
    <location>
        <begin position="83"/>
        <end position="210"/>
    </location>
</feature>
<dbReference type="Pfam" id="PF07022">
    <property type="entry name" value="Phage_CI_repr"/>
    <property type="match status" value="1"/>
</dbReference>
<dbReference type="InterPro" id="IPR039418">
    <property type="entry name" value="LexA-like"/>
</dbReference>
<dbReference type="PROSITE" id="PS00501">
    <property type="entry name" value="SPASE_I_1"/>
    <property type="match status" value="1"/>
</dbReference>
<dbReference type="EMBL" id="JAKMYX010000116">
    <property type="protein sequence ID" value="MDH5923601.1"/>
    <property type="molecule type" value="Genomic_DNA"/>
</dbReference>
<sequence>MNDVDKQIEELKKLTKTSKNTELAAALGIARNTVQMWRIRGKIPERIFLKAQNIAEDSTNPPISSNVSKIVPMSEFKAWSELPVYDVHAAAGAGTLVQGEFQLDTLMVPTSLLSEFDLCEKSASIIYVDGDSMEPTLSDKDRLLVDTRELQHPVSNGVYVIRIDDAVYVKRLKWNIAKGVYLIVSDNQAYEAFEIDYKTGRNFKIIGKAIAPVFKKIF</sequence>
<dbReference type="Proteomes" id="UP001159663">
    <property type="component" value="Unassembled WGS sequence"/>
</dbReference>
<dbReference type="SUPFAM" id="SSF51306">
    <property type="entry name" value="LexA/Signal peptidase"/>
    <property type="match status" value="1"/>
</dbReference>
<dbReference type="PANTHER" id="PTHR40661:SF1">
    <property type="entry name" value="HTH CRO_C1-TYPE DOMAIN-CONTAINING PROTEIN"/>
    <property type="match status" value="1"/>
</dbReference>
<feature type="domain" description="Bacteriophage CI repressor N-terminal" evidence="7">
    <location>
        <begin position="8"/>
        <end position="44"/>
    </location>
</feature>
<dbReference type="Gene3D" id="2.10.109.10">
    <property type="entry name" value="Umud Fragment, subunit A"/>
    <property type="match status" value="1"/>
</dbReference>
<dbReference type="Pfam" id="PF00717">
    <property type="entry name" value="Peptidase_S24"/>
    <property type="match status" value="1"/>
</dbReference>
<gene>
    <name evidence="8" type="ORF">L8R85_21470</name>
</gene>
<evidence type="ECO:0000256" key="1">
    <source>
        <dbReference type="ARBA" id="ARBA00022670"/>
    </source>
</evidence>
<evidence type="ECO:0000256" key="5">
    <source>
        <dbReference type="ARBA" id="ARBA00023163"/>
    </source>
</evidence>
<name>A0A2N7KYN6_VIBSP</name>
<comment type="caution">
    <text evidence="8">The sequence shown here is derived from an EMBL/GenBank/DDBJ whole genome shotgun (WGS) entry which is preliminary data.</text>
</comment>
<reference evidence="8" key="1">
    <citation type="submission" date="2022-01" db="EMBL/GenBank/DDBJ databases">
        <title>Vibrio aestuarianus Clade A and Clade B isolates are associated with Pacific oyster (Crassostrea gigas) disease outbreaks across Ireland.</title>
        <authorList>
            <person name="Coyle N."/>
            <person name="O'Toole C."/>
            <person name="Thomas J.C.L."/>
            <person name="Ryder D."/>
            <person name="Cheslett D."/>
            <person name="Feist S."/>
            <person name="Bean T."/>
            <person name="Joseph A."/>
            <person name="Waina A."/>
            <person name="Feil E."/>
            <person name="Verner-Jeffreys D.W."/>
        </authorList>
    </citation>
    <scope>NUCLEOTIDE SEQUENCE</scope>
    <source>
        <strain evidence="8">S/17/14 A</strain>
    </source>
</reference>
<protein>
    <submittedName>
        <fullName evidence="8">Peptidase</fullName>
    </submittedName>
</protein>
<dbReference type="PANTHER" id="PTHR40661">
    <property type="match status" value="1"/>
</dbReference>
<evidence type="ECO:0000256" key="4">
    <source>
        <dbReference type="ARBA" id="ARBA00023125"/>
    </source>
</evidence>
<organism evidence="8 9">
    <name type="scientific">Vibrio splendidus</name>
    <dbReference type="NCBI Taxonomy" id="29497"/>
    <lineage>
        <taxon>Bacteria</taxon>
        <taxon>Pseudomonadati</taxon>
        <taxon>Pseudomonadota</taxon>
        <taxon>Gammaproteobacteria</taxon>
        <taxon>Vibrionales</taxon>
        <taxon>Vibrionaceae</taxon>
        <taxon>Vibrio</taxon>
    </lineage>
</organism>
<accession>A0A2N7KYN6</accession>
<evidence type="ECO:0000313" key="9">
    <source>
        <dbReference type="Proteomes" id="UP001159663"/>
    </source>
</evidence>
<dbReference type="Gene3D" id="1.10.260.40">
    <property type="entry name" value="lambda repressor-like DNA-binding domains"/>
    <property type="match status" value="1"/>
</dbReference>
<dbReference type="RefSeq" id="WP_017099290.1">
    <property type="nucleotide sequence ID" value="NZ_CAWNUH010000173.1"/>
</dbReference>
<dbReference type="CDD" id="cd06529">
    <property type="entry name" value="S24_LexA-like"/>
    <property type="match status" value="1"/>
</dbReference>